<accession>A0A318QPA7</accession>
<dbReference type="AlphaFoldDB" id="A0A318QPA7"/>
<comment type="caution">
    <text evidence="2">The sequence shown here is derived from an EMBL/GenBank/DDBJ whole genome shotgun (WGS) entry which is preliminary data.</text>
</comment>
<dbReference type="Gene3D" id="1.20.1270.180">
    <property type="match status" value="1"/>
</dbReference>
<sequence>MTTAWMDRHDRHERFCSMKAVTGSVFLAGVMTLPCTAPAAAARCPGMTTPEIQACQRAAGQRTEAMLDRYVMAAEQRLRQSSDPRHTLAQFRQAQDRWKQYRAMECRAMFAAWSGGTIRGSMELQCSQTLTESRIRDIWQLWLTYPDTTPPTLPRPIFPAQE</sequence>
<proteinExistence type="predicted"/>
<gene>
    <name evidence="2" type="ORF">CFR80_11205</name>
</gene>
<protein>
    <recommendedName>
        <fullName evidence="1">Lysozyme inhibitor LprI-like N-terminal domain-containing protein</fullName>
    </recommendedName>
</protein>
<evidence type="ECO:0000259" key="1">
    <source>
        <dbReference type="Pfam" id="PF07007"/>
    </source>
</evidence>
<evidence type="ECO:0000313" key="2">
    <source>
        <dbReference type="EMBL" id="PYD81547.1"/>
    </source>
</evidence>
<dbReference type="Proteomes" id="UP000247417">
    <property type="component" value="Unassembled WGS sequence"/>
</dbReference>
<name>A0A318QPA7_9PROT</name>
<reference evidence="2 3" key="1">
    <citation type="submission" date="2017-07" db="EMBL/GenBank/DDBJ databases">
        <title>A draft genome sequence of Komagataeibacter oboediens LMG 18849.</title>
        <authorList>
            <person name="Skraban J."/>
            <person name="Cleenwerck I."/>
            <person name="Vandamme P."/>
            <person name="Trcek J."/>
        </authorList>
    </citation>
    <scope>NUCLEOTIDE SEQUENCE [LARGE SCALE GENOMIC DNA]</scope>
    <source>
        <strain evidence="2 3">LMG 18849</strain>
    </source>
</reference>
<dbReference type="EMBL" id="NKTX01000027">
    <property type="protein sequence ID" value="PYD81547.1"/>
    <property type="molecule type" value="Genomic_DNA"/>
</dbReference>
<dbReference type="Pfam" id="PF07007">
    <property type="entry name" value="LprI"/>
    <property type="match status" value="1"/>
</dbReference>
<dbReference type="OrthoDB" id="7340239at2"/>
<dbReference type="InterPro" id="IPR009739">
    <property type="entry name" value="LprI-like_N"/>
</dbReference>
<feature type="domain" description="Lysozyme inhibitor LprI-like N-terminal" evidence="1">
    <location>
        <begin position="46"/>
        <end position="137"/>
    </location>
</feature>
<evidence type="ECO:0000313" key="3">
    <source>
        <dbReference type="Proteomes" id="UP000247417"/>
    </source>
</evidence>
<organism evidence="2 3">
    <name type="scientific">Komagataeibacter oboediens</name>
    <dbReference type="NCBI Taxonomy" id="65958"/>
    <lineage>
        <taxon>Bacteria</taxon>
        <taxon>Pseudomonadati</taxon>
        <taxon>Pseudomonadota</taxon>
        <taxon>Alphaproteobacteria</taxon>
        <taxon>Acetobacterales</taxon>
        <taxon>Acetobacteraceae</taxon>
        <taxon>Komagataeibacter</taxon>
    </lineage>
</organism>